<dbReference type="PANTHER" id="PTHR44051:SF8">
    <property type="entry name" value="GLUTATHIONE S-TRANSFERASE GSTA"/>
    <property type="match status" value="1"/>
</dbReference>
<dbReference type="RefSeq" id="WP_090535099.1">
    <property type="nucleotide sequence ID" value="NZ_FNRQ01000005.1"/>
</dbReference>
<dbReference type="GO" id="GO:0016740">
    <property type="term" value="F:transferase activity"/>
    <property type="evidence" value="ECO:0007669"/>
    <property type="project" value="UniProtKB-KW"/>
</dbReference>
<dbReference type="InterPro" id="IPR040079">
    <property type="entry name" value="Glutathione_S-Trfase"/>
</dbReference>
<evidence type="ECO:0000313" key="4">
    <source>
        <dbReference type="Proteomes" id="UP000198638"/>
    </source>
</evidence>
<accession>A0A1H4FZD4</accession>
<dbReference type="SFLD" id="SFLDS00019">
    <property type="entry name" value="Glutathione_Transferase_(cytos"/>
    <property type="match status" value="1"/>
</dbReference>
<evidence type="ECO:0000259" key="2">
    <source>
        <dbReference type="PROSITE" id="PS50405"/>
    </source>
</evidence>
<reference evidence="4" key="1">
    <citation type="submission" date="2016-10" db="EMBL/GenBank/DDBJ databases">
        <authorList>
            <person name="Varghese N."/>
            <person name="Submissions S."/>
        </authorList>
    </citation>
    <scope>NUCLEOTIDE SEQUENCE [LARGE SCALE GENOMIC DNA]</scope>
    <source>
        <strain evidence="4">LMG 24000</strain>
    </source>
</reference>
<dbReference type="Gene3D" id="1.20.1050.10">
    <property type="match status" value="1"/>
</dbReference>
<dbReference type="EMBL" id="FNRQ01000005">
    <property type="protein sequence ID" value="SEB02644.1"/>
    <property type="molecule type" value="Genomic_DNA"/>
</dbReference>
<dbReference type="SUPFAM" id="SSF47616">
    <property type="entry name" value="GST C-terminal domain-like"/>
    <property type="match status" value="1"/>
</dbReference>
<sequence length="267" mass="30432">MFILHHSPFSVASQKVRLALAEKQLEWSDRIVDLLAGEHCSEAFRRLNGRAEVPVLEHNGLVLTESWFICEYLDEAFPQYPLMPVAPAHRYAARQWNHWIDRELHHASGVVTWAVLARPLLLQQPSGAVNALLQAIPDASVRTWRRSVLEHGLDAPELRDCIDRHRAFFMRMEAQLADAHAWLAGPACSLADLAALPYVMRAEHVGLGDLMTFESHPHLRSWYMRMLTRPSMQPSFVRYLDPELQALMTKLVVAAHPKLGQLMQQTD</sequence>
<proteinExistence type="predicted"/>
<dbReference type="Gene3D" id="3.40.30.10">
    <property type="entry name" value="Glutaredoxin"/>
    <property type="match status" value="1"/>
</dbReference>
<dbReference type="InterPro" id="IPR010987">
    <property type="entry name" value="Glutathione-S-Trfase_C-like"/>
</dbReference>
<evidence type="ECO:0000259" key="1">
    <source>
        <dbReference type="PROSITE" id="PS50404"/>
    </source>
</evidence>
<keyword evidence="4" id="KW-1185">Reference proteome</keyword>
<dbReference type="Pfam" id="PF00043">
    <property type="entry name" value="GST_C"/>
    <property type="match status" value="1"/>
</dbReference>
<organism evidence="3 4">
    <name type="scientific">Paraburkholderia sartisoli</name>
    <dbReference type="NCBI Taxonomy" id="83784"/>
    <lineage>
        <taxon>Bacteria</taxon>
        <taxon>Pseudomonadati</taxon>
        <taxon>Pseudomonadota</taxon>
        <taxon>Betaproteobacteria</taxon>
        <taxon>Burkholderiales</taxon>
        <taxon>Burkholderiaceae</taxon>
        <taxon>Paraburkholderia</taxon>
    </lineage>
</organism>
<dbReference type="CDD" id="cd00570">
    <property type="entry name" value="GST_N_family"/>
    <property type="match status" value="1"/>
</dbReference>
<dbReference type="SFLD" id="SFLDG00358">
    <property type="entry name" value="Main_(cytGST)"/>
    <property type="match status" value="1"/>
</dbReference>
<dbReference type="PANTHER" id="PTHR44051">
    <property type="entry name" value="GLUTATHIONE S-TRANSFERASE-RELATED"/>
    <property type="match status" value="1"/>
</dbReference>
<dbReference type="InterPro" id="IPR036249">
    <property type="entry name" value="Thioredoxin-like_sf"/>
</dbReference>
<feature type="domain" description="GST C-terminal" evidence="2">
    <location>
        <begin position="86"/>
        <end position="251"/>
    </location>
</feature>
<dbReference type="Proteomes" id="UP000198638">
    <property type="component" value="Unassembled WGS sequence"/>
</dbReference>
<feature type="domain" description="GST N-terminal" evidence="1">
    <location>
        <begin position="1"/>
        <end position="81"/>
    </location>
</feature>
<evidence type="ECO:0000313" key="3">
    <source>
        <dbReference type="EMBL" id="SEB02644.1"/>
    </source>
</evidence>
<dbReference type="InterPro" id="IPR004046">
    <property type="entry name" value="GST_C"/>
</dbReference>
<gene>
    <name evidence="3" type="ORF">SAMN05192564_105197</name>
</gene>
<protein>
    <submittedName>
        <fullName evidence="3">Glutathione S-transferase</fullName>
    </submittedName>
</protein>
<keyword evidence="3" id="KW-0808">Transferase</keyword>
<dbReference type="PROSITE" id="PS50404">
    <property type="entry name" value="GST_NTER"/>
    <property type="match status" value="1"/>
</dbReference>
<dbReference type="SUPFAM" id="SSF52833">
    <property type="entry name" value="Thioredoxin-like"/>
    <property type="match status" value="1"/>
</dbReference>
<dbReference type="InterPro" id="IPR036282">
    <property type="entry name" value="Glutathione-S-Trfase_C_sf"/>
</dbReference>
<dbReference type="STRING" id="83784.SAMN05192564_105197"/>
<dbReference type="Pfam" id="PF13417">
    <property type="entry name" value="GST_N_3"/>
    <property type="match status" value="1"/>
</dbReference>
<dbReference type="OrthoDB" id="9797500at2"/>
<dbReference type="PROSITE" id="PS50405">
    <property type="entry name" value="GST_CTER"/>
    <property type="match status" value="1"/>
</dbReference>
<name>A0A1H4FZD4_9BURK</name>
<dbReference type="InterPro" id="IPR004045">
    <property type="entry name" value="Glutathione_S-Trfase_N"/>
</dbReference>
<dbReference type="AlphaFoldDB" id="A0A1H4FZD4"/>